<dbReference type="CDD" id="cd04623">
    <property type="entry name" value="CBS_pair_bac_euk"/>
    <property type="match status" value="1"/>
</dbReference>
<evidence type="ECO:0000256" key="1">
    <source>
        <dbReference type="ARBA" id="ARBA00023122"/>
    </source>
</evidence>
<dbReference type="Gene3D" id="3.10.580.10">
    <property type="entry name" value="CBS-domain"/>
    <property type="match status" value="1"/>
</dbReference>
<keyword evidence="1" id="KW-0129">CBS domain</keyword>
<dbReference type="PANTHER" id="PTHR43080">
    <property type="entry name" value="CBS DOMAIN-CONTAINING PROTEIN CBSX3, MITOCHONDRIAL"/>
    <property type="match status" value="1"/>
</dbReference>
<feature type="domain" description="CBS" evidence="2">
    <location>
        <begin position="8"/>
        <end position="66"/>
    </location>
</feature>
<dbReference type="PANTHER" id="PTHR43080:SF2">
    <property type="entry name" value="CBS DOMAIN-CONTAINING PROTEIN"/>
    <property type="match status" value="1"/>
</dbReference>
<evidence type="ECO:0000259" key="2">
    <source>
        <dbReference type="PROSITE" id="PS51371"/>
    </source>
</evidence>
<protein>
    <recommendedName>
        <fullName evidence="2">CBS domain-containing protein</fullName>
    </recommendedName>
</protein>
<feature type="domain" description="CBS" evidence="2">
    <location>
        <begin position="75"/>
        <end position="130"/>
    </location>
</feature>
<dbReference type="SUPFAM" id="SSF54631">
    <property type="entry name" value="CBS-domain pair"/>
    <property type="match status" value="1"/>
</dbReference>
<dbReference type="Pfam" id="PF00571">
    <property type="entry name" value="CBS"/>
    <property type="match status" value="2"/>
</dbReference>
<dbReference type="InterPro" id="IPR051257">
    <property type="entry name" value="Diverse_CBS-Domain"/>
</dbReference>
<dbReference type="InterPro" id="IPR046342">
    <property type="entry name" value="CBS_dom_sf"/>
</dbReference>
<proteinExistence type="predicted"/>
<dbReference type="EMBL" id="UINC01035377">
    <property type="protein sequence ID" value="SVB27682.1"/>
    <property type="molecule type" value="Genomic_DNA"/>
</dbReference>
<dbReference type="InterPro" id="IPR000644">
    <property type="entry name" value="CBS_dom"/>
</dbReference>
<dbReference type="SMART" id="SM00116">
    <property type="entry name" value="CBS"/>
    <property type="match status" value="2"/>
</dbReference>
<dbReference type="PROSITE" id="PS51371">
    <property type="entry name" value="CBS"/>
    <property type="match status" value="2"/>
</dbReference>
<evidence type="ECO:0000313" key="3">
    <source>
        <dbReference type="EMBL" id="SVB27682.1"/>
    </source>
</evidence>
<gene>
    <name evidence="3" type="ORF">METZ01_LOCUS180536</name>
</gene>
<sequence length="143" mass="16040">MNAREILKDRHGVIRSVAPDATVFEAVKAMDKFKVGALMVIDNRKLVGIISERDYTRKVVLKDRTSKTTKVSEIMCHKIAQVGPEAGIEKCMDIMGKRRIRHLPVVEKGKVLGVISSTDLLLLTVSEKDHIIDQLERYIAPGF</sequence>
<dbReference type="AlphaFoldDB" id="A0A382CPG0"/>
<dbReference type="InterPro" id="IPR044725">
    <property type="entry name" value="CBSX3_CBS_dom"/>
</dbReference>
<organism evidence="3">
    <name type="scientific">marine metagenome</name>
    <dbReference type="NCBI Taxonomy" id="408172"/>
    <lineage>
        <taxon>unclassified sequences</taxon>
        <taxon>metagenomes</taxon>
        <taxon>ecological metagenomes</taxon>
    </lineage>
</organism>
<accession>A0A382CPG0</accession>
<reference evidence="3" key="1">
    <citation type="submission" date="2018-05" db="EMBL/GenBank/DDBJ databases">
        <authorList>
            <person name="Lanie J.A."/>
            <person name="Ng W.-L."/>
            <person name="Kazmierczak K.M."/>
            <person name="Andrzejewski T.M."/>
            <person name="Davidsen T.M."/>
            <person name="Wayne K.J."/>
            <person name="Tettelin H."/>
            <person name="Glass J.I."/>
            <person name="Rusch D."/>
            <person name="Podicherti R."/>
            <person name="Tsui H.-C.T."/>
            <person name="Winkler M.E."/>
        </authorList>
    </citation>
    <scope>NUCLEOTIDE SEQUENCE</scope>
</reference>
<name>A0A382CPG0_9ZZZZ</name>